<proteinExistence type="predicted"/>
<dbReference type="EMBL" id="MCFD01000003">
    <property type="protein sequence ID" value="ORX72516.1"/>
    <property type="molecule type" value="Genomic_DNA"/>
</dbReference>
<dbReference type="GeneID" id="63799790"/>
<accession>A0A1Y1WH02</accession>
<gene>
    <name evidence="1" type="ORF">DL89DRAFT_113870</name>
</gene>
<dbReference type="Proteomes" id="UP000193922">
    <property type="component" value="Unassembled WGS sequence"/>
</dbReference>
<organism evidence="1 2">
    <name type="scientific">Linderina pennispora</name>
    <dbReference type="NCBI Taxonomy" id="61395"/>
    <lineage>
        <taxon>Eukaryota</taxon>
        <taxon>Fungi</taxon>
        <taxon>Fungi incertae sedis</taxon>
        <taxon>Zoopagomycota</taxon>
        <taxon>Kickxellomycotina</taxon>
        <taxon>Kickxellomycetes</taxon>
        <taxon>Kickxellales</taxon>
        <taxon>Kickxellaceae</taxon>
        <taxon>Linderina</taxon>
    </lineage>
</organism>
<dbReference type="AlphaFoldDB" id="A0A1Y1WH02"/>
<reference evidence="1 2" key="1">
    <citation type="submission" date="2016-07" db="EMBL/GenBank/DDBJ databases">
        <title>Pervasive Adenine N6-methylation of Active Genes in Fungi.</title>
        <authorList>
            <consortium name="DOE Joint Genome Institute"/>
            <person name="Mondo S.J."/>
            <person name="Dannebaum R.O."/>
            <person name="Kuo R.C."/>
            <person name="Labutti K."/>
            <person name="Haridas S."/>
            <person name="Kuo A."/>
            <person name="Salamov A."/>
            <person name="Ahrendt S.R."/>
            <person name="Lipzen A."/>
            <person name="Sullivan W."/>
            <person name="Andreopoulos W.B."/>
            <person name="Clum A."/>
            <person name="Lindquist E."/>
            <person name="Daum C."/>
            <person name="Ramamoorthy G.K."/>
            <person name="Gryganskyi A."/>
            <person name="Culley D."/>
            <person name="Magnuson J.K."/>
            <person name="James T.Y."/>
            <person name="O'Malley M.A."/>
            <person name="Stajich J.E."/>
            <person name="Spatafora J.W."/>
            <person name="Visel A."/>
            <person name="Grigoriev I.V."/>
        </authorList>
    </citation>
    <scope>NUCLEOTIDE SEQUENCE [LARGE SCALE GENOMIC DNA]</scope>
    <source>
        <strain evidence="1 2">ATCC 12442</strain>
    </source>
</reference>
<name>A0A1Y1WH02_9FUNG</name>
<protein>
    <submittedName>
        <fullName evidence="1">Uncharacterized protein</fullName>
    </submittedName>
</protein>
<sequence>MTRMSCKGLSATRRAEATTCPVCFHPSSTCAFLCFTAFVSRGVPERGSTVAADIVSNGNYLSERHAAVERRLKVVWRYGWQG</sequence>
<comment type="caution">
    <text evidence="1">The sequence shown here is derived from an EMBL/GenBank/DDBJ whole genome shotgun (WGS) entry which is preliminary data.</text>
</comment>
<evidence type="ECO:0000313" key="1">
    <source>
        <dbReference type="EMBL" id="ORX72516.1"/>
    </source>
</evidence>
<keyword evidence="2" id="KW-1185">Reference proteome</keyword>
<evidence type="ECO:0000313" key="2">
    <source>
        <dbReference type="Proteomes" id="UP000193922"/>
    </source>
</evidence>
<dbReference type="RefSeq" id="XP_040745940.1">
    <property type="nucleotide sequence ID" value="XM_040883142.1"/>
</dbReference>